<organism evidence="3 4">
    <name type="scientific">Corynebacterium glaucum</name>
    <dbReference type="NCBI Taxonomy" id="187491"/>
    <lineage>
        <taxon>Bacteria</taxon>
        <taxon>Bacillati</taxon>
        <taxon>Actinomycetota</taxon>
        <taxon>Actinomycetes</taxon>
        <taxon>Mycobacteriales</taxon>
        <taxon>Corynebacteriaceae</taxon>
        <taxon>Corynebacterium</taxon>
    </lineage>
</organism>
<feature type="transmembrane region" description="Helical" evidence="1">
    <location>
        <begin position="175"/>
        <end position="193"/>
    </location>
</feature>
<evidence type="ECO:0000259" key="2">
    <source>
        <dbReference type="Pfam" id="PF13490"/>
    </source>
</evidence>
<dbReference type="Pfam" id="PF13490">
    <property type="entry name" value="zf-HC2"/>
    <property type="match status" value="1"/>
</dbReference>
<dbReference type="AlphaFoldDB" id="A0A1Q2HV81"/>
<keyword evidence="4" id="KW-1185">Reference proteome</keyword>
<evidence type="ECO:0000313" key="3">
    <source>
        <dbReference type="EMBL" id="AQQ14754.1"/>
    </source>
</evidence>
<dbReference type="RefSeq" id="WP_198305007.1">
    <property type="nucleotide sequence ID" value="NZ_CP019688.1"/>
</dbReference>
<dbReference type="InterPro" id="IPR027383">
    <property type="entry name" value="Znf_put"/>
</dbReference>
<feature type="transmembrane region" description="Helical" evidence="1">
    <location>
        <begin position="119"/>
        <end position="137"/>
    </location>
</feature>
<sequence>MINHEDVQAALSARLDGELSALDDEVVDAHLAACAECSRFWERSLVLSKQLSKVDGQRDMVPPDLSDVIMAEVRDPFLKMEQRRALTLAIGRVALGVMAVAWALWAVKLVATGGEPDPVLASFAAVRFGVALALGLCAWRPQQVAGVLLIVGTMFTFTAGFAVRDAVLQTGEFQPALVFIPLLTSVALVWTWVADRGGELRRAWAHLNADPK</sequence>
<protein>
    <recommendedName>
        <fullName evidence="2">Putative zinc-finger domain-containing protein</fullName>
    </recommendedName>
</protein>
<keyword evidence="1" id="KW-1133">Transmembrane helix</keyword>
<evidence type="ECO:0000256" key="1">
    <source>
        <dbReference type="SAM" id="Phobius"/>
    </source>
</evidence>
<name>A0A1Q2HV81_9CORY</name>
<dbReference type="KEGG" id="cgv:CGLAU_03890"/>
<dbReference type="EMBL" id="CP019688">
    <property type="protein sequence ID" value="AQQ14754.1"/>
    <property type="molecule type" value="Genomic_DNA"/>
</dbReference>
<keyword evidence="1" id="KW-0812">Transmembrane</keyword>
<accession>A0A1Q2HV81</accession>
<proteinExistence type="predicted"/>
<gene>
    <name evidence="3" type="ORF">CGLAU_03890</name>
</gene>
<evidence type="ECO:0000313" key="4">
    <source>
        <dbReference type="Proteomes" id="UP000217209"/>
    </source>
</evidence>
<feature type="transmembrane region" description="Helical" evidence="1">
    <location>
        <begin position="85"/>
        <end position="107"/>
    </location>
</feature>
<keyword evidence="1" id="KW-0472">Membrane</keyword>
<feature type="transmembrane region" description="Helical" evidence="1">
    <location>
        <begin position="144"/>
        <end position="163"/>
    </location>
</feature>
<dbReference type="Proteomes" id="UP000217209">
    <property type="component" value="Chromosome"/>
</dbReference>
<reference evidence="3 4" key="1">
    <citation type="submission" date="2016-12" db="EMBL/GenBank/DDBJ databases">
        <authorList>
            <person name="Song W.-J."/>
            <person name="Kurnit D.M."/>
        </authorList>
    </citation>
    <scope>NUCLEOTIDE SEQUENCE [LARGE SCALE GENOMIC DNA]</scope>
    <source>
        <strain evidence="3 4">DSM 30827</strain>
    </source>
</reference>
<feature type="domain" description="Putative zinc-finger" evidence="2">
    <location>
        <begin position="5"/>
        <end position="37"/>
    </location>
</feature>